<gene>
    <name evidence="1" type="ORF">IQ235_07870</name>
</gene>
<reference evidence="1" key="1">
    <citation type="submission" date="2020-10" db="EMBL/GenBank/DDBJ databases">
        <authorList>
            <person name="Castelo-Branco R."/>
            <person name="Eusebio N."/>
            <person name="Adriana R."/>
            <person name="Vieira A."/>
            <person name="Brugerolle De Fraissinette N."/>
            <person name="Rezende De Castro R."/>
            <person name="Schneider M.P."/>
            <person name="Vasconcelos V."/>
            <person name="Leao P.N."/>
        </authorList>
    </citation>
    <scope>NUCLEOTIDE SEQUENCE</scope>
    <source>
        <strain evidence="1">LEGE 11467</strain>
    </source>
</reference>
<dbReference type="AlphaFoldDB" id="A0A928VZU5"/>
<evidence type="ECO:0000313" key="2">
    <source>
        <dbReference type="Proteomes" id="UP000621799"/>
    </source>
</evidence>
<dbReference type="Proteomes" id="UP000621799">
    <property type="component" value="Unassembled WGS sequence"/>
</dbReference>
<comment type="caution">
    <text evidence="1">The sequence shown here is derived from an EMBL/GenBank/DDBJ whole genome shotgun (WGS) entry which is preliminary data.</text>
</comment>
<dbReference type="RefSeq" id="WP_264320939.1">
    <property type="nucleotide sequence ID" value="NZ_JADEXN010000110.1"/>
</dbReference>
<keyword evidence="2" id="KW-1185">Reference proteome</keyword>
<evidence type="ECO:0000313" key="1">
    <source>
        <dbReference type="EMBL" id="MBE9040695.1"/>
    </source>
</evidence>
<proteinExistence type="predicted"/>
<sequence length="197" mass="21947">MTTDSATVTRYYREQALDTLDIGKTTFYKWVEYLGIEQKSDSSRKKYLNSEQMNQLEELKVYHNKNGKIEGFLNNKTDESGALVQANDNAIATEDTTADLATEDIYVEPEEPTANMDIDGLMRQAAELKARNLAMPELVKLSLAQDMTFEDLPPDLQGKVSAVREAANPKDTPASIASNLLAQYRSNRSGKNQSQSA</sequence>
<name>A0A928VZU5_9CYAN</name>
<accession>A0A928VZU5</accession>
<protein>
    <submittedName>
        <fullName evidence="1">Uncharacterized protein</fullName>
    </submittedName>
</protein>
<organism evidence="1 2">
    <name type="scientific">Zarconia navalis LEGE 11467</name>
    <dbReference type="NCBI Taxonomy" id="1828826"/>
    <lineage>
        <taxon>Bacteria</taxon>
        <taxon>Bacillati</taxon>
        <taxon>Cyanobacteriota</taxon>
        <taxon>Cyanophyceae</taxon>
        <taxon>Oscillatoriophycideae</taxon>
        <taxon>Oscillatoriales</taxon>
        <taxon>Oscillatoriales incertae sedis</taxon>
        <taxon>Zarconia</taxon>
        <taxon>Zarconia navalis</taxon>
    </lineage>
</organism>
<dbReference type="EMBL" id="JADEXN010000110">
    <property type="protein sequence ID" value="MBE9040695.1"/>
    <property type="molecule type" value="Genomic_DNA"/>
</dbReference>